<organism evidence="2 3">
    <name type="scientific">Leptospira levettii</name>
    <dbReference type="NCBI Taxonomy" id="2023178"/>
    <lineage>
        <taxon>Bacteria</taxon>
        <taxon>Pseudomonadati</taxon>
        <taxon>Spirochaetota</taxon>
        <taxon>Spirochaetia</taxon>
        <taxon>Leptospirales</taxon>
        <taxon>Leptospiraceae</taxon>
        <taxon>Leptospira</taxon>
    </lineage>
</organism>
<keyword evidence="3" id="KW-1185">Reference proteome</keyword>
<accession>A0ABY2MU13</accession>
<name>A0ABY2MU13_9LEPT</name>
<sequence length="241" mass="27700">MKIQLSGKILLSLLFLFTYSLFAESTWQSGYVNLKDGYRILAEYSIDNNGNYYLRQGKSGHLLEKSKVISIVDKQYVDLISNSSPYQSGIESIFFLRSGATYTTKSAESKKKEDLTAFGIKSVSIASMIFFFSEAISDQRRVKNSTYLLDYDKSRAKFYNSRNNMNYSIALFLVISAYYAIDAYLNFDTDLYGEKTNTYNSIDIGLDEYLKSQFPESKSGFLLDRQSSSLFSYEKSFYFNF</sequence>
<proteinExistence type="predicted"/>
<feature type="transmembrane region" description="Helical" evidence="1">
    <location>
        <begin position="164"/>
        <end position="181"/>
    </location>
</feature>
<evidence type="ECO:0008006" key="4">
    <source>
        <dbReference type="Google" id="ProtNLM"/>
    </source>
</evidence>
<comment type="caution">
    <text evidence="2">The sequence shown here is derived from an EMBL/GenBank/DDBJ whole genome shotgun (WGS) entry which is preliminary data.</text>
</comment>
<protein>
    <recommendedName>
        <fullName evidence="4">DUF5683 domain-containing protein</fullName>
    </recommendedName>
</protein>
<keyword evidence="1" id="KW-0812">Transmembrane</keyword>
<dbReference type="Proteomes" id="UP000297352">
    <property type="component" value="Unassembled WGS sequence"/>
</dbReference>
<keyword evidence="1" id="KW-0472">Membrane</keyword>
<evidence type="ECO:0000313" key="3">
    <source>
        <dbReference type="Proteomes" id="UP000297352"/>
    </source>
</evidence>
<reference evidence="3" key="1">
    <citation type="journal article" date="2019" name="PLoS Negl. Trop. Dis.">
        <title>Revisiting the worldwide diversity of Leptospira species in the environment.</title>
        <authorList>
            <person name="Vincent A.T."/>
            <person name="Schiettekatte O."/>
            <person name="Bourhy P."/>
            <person name="Veyrier F.J."/>
            <person name="Picardeau M."/>
        </authorList>
    </citation>
    <scope>NUCLEOTIDE SEQUENCE [LARGE SCALE GENOMIC DNA]</scope>
    <source>
        <strain evidence="3">201702449</strain>
    </source>
</reference>
<evidence type="ECO:0000256" key="1">
    <source>
        <dbReference type="SAM" id="Phobius"/>
    </source>
</evidence>
<gene>
    <name evidence="2" type="ORF">EHQ60_00400</name>
</gene>
<dbReference type="EMBL" id="RQGI01000004">
    <property type="protein sequence ID" value="TGL75417.1"/>
    <property type="molecule type" value="Genomic_DNA"/>
</dbReference>
<keyword evidence="1" id="KW-1133">Transmembrane helix</keyword>
<dbReference type="RefSeq" id="WP_135688468.1">
    <property type="nucleotide sequence ID" value="NZ_RQGI01000004.1"/>
</dbReference>
<evidence type="ECO:0000313" key="2">
    <source>
        <dbReference type="EMBL" id="TGL75417.1"/>
    </source>
</evidence>
<feature type="transmembrane region" description="Helical" evidence="1">
    <location>
        <begin position="115"/>
        <end position="133"/>
    </location>
</feature>